<dbReference type="InterPro" id="IPR011009">
    <property type="entry name" value="Kinase-like_dom_sf"/>
</dbReference>
<dbReference type="InterPro" id="IPR008271">
    <property type="entry name" value="Ser/Thr_kinase_AS"/>
</dbReference>
<organism evidence="12 13">
    <name type="scientific">Trichomonas vaginalis (strain ATCC PRA-98 / G3)</name>
    <dbReference type="NCBI Taxonomy" id="412133"/>
    <lineage>
        <taxon>Eukaryota</taxon>
        <taxon>Metamonada</taxon>
        <taxon>Parabasalia</taxon>
        <taxon>Trichomonadida</taxon>
        <taxon>Trichomonadidae</taxon>
        <taxon>Trichomonas</taxon>
    </lineage>
</organism>
<reference evidence="12" key="1">
    <citation type="submission" date="2006-10" db="EMBL/GenBank/DDBJ databases">
        <authorList>
            <person name="Amadeo P."/>
            <person name="Zhao Q."/>
            <person name="Wortman J."/>
            <person name="Fraser-Liggett C."/>
            <person name="Carlton J."/>
        </authorList>
    </citation>
    <scope>NUCLEOTIDE SEQUENCE</scope>
    <source>
        <strain evidence="12">G3</strain>
    </source>
</reference>
<feature type="domain" description="Protein kinase" evidence="11">
    <location>
        <begin position="50"/>
        <end position="334"/>
    </location>
</feature>
<dbReference type="VEuPathDB" id="TrichDB:TVAGG3_0508090"/>
<dbReference type="STRING" id="5722.A2FZT3"/>
<dbReference type="GO" id="GO:0005634">
    <property type="term" value="C:nucleus"/>
    <property type="evidence" value="ECO:0000318"/>
    <property type="project" value="GO_Central"/>
</dbReference>
<evidence type="ECO:0000256" key="9">
    <source>
        <dbReference type="PROSITE-ProRule" id="PRU10141"/>
    </source>
</evidence>
<dbReference type="VEuPathDB" id="TrichDB:TVAG_485710"/>
<evidence type="ECO:0000256" key="10">
    <source>
        <dbReference type="RuleBase" id="RU000304"/>
    </source>
</evidence>
<dbReference type="PROSITE" id="PS00108">
    <property type="entry name" value="PROTEIN_KINASE_ST"/>
    <property type="match status" value="1"/>
</dbReference>
<comment type="catalytic activity">
    <reaction evidence="8">
        <text>L-seryl-[protein] + ATP = O-phospho-L-seryl-[protein] + ADP + H(+)</text>
        <dbReference type="Rhea" id="RHEA:17989"/>
        <dbReference type="Rhea" id="RHEA-COMP:9863"/>
        <dbReference type="Rhea" id="RHEA-COMP:11604"/>
        <dbReference type="ChEBI" id="CHEBI:15378"/>
        <dbReference type="ChEBI" id="CHEBI:29999"/>
        <dbReference type="ChEBI" id="CHEBI:30616"/>
        <dbReference type="ChEBI" id="CHEBI:83421"/>
        <dbReference type="ChEBI" id="CHEBI:456216"/>
        <dbReference type="EC" id="2.7.11.1"/>
    </reaction>
</comment>
<evidence type="ECO:0000256" key="7">
    <source>
        <dbReference type="ARBA" id="ARBA00047899"/>
    </source>
</evidence>
<evidence type="ECO:0000256" key="3">
    <source>
        <dbReference type="ARBA" id="ARBA00022679"/>
    </source>
</evidence>
<dbReference type="InterPro" id="IPR000719">
    <property type="entry name" value="Prot_kinase_dom"/>
</dbReference>
<dbReference type="EMBL" id="DS114186">
    <property type="protein sequence ID" value="EAX89597.1"/>
    <property type="molecule type" value="Genomic_DNA"/>
</dbReference>
<proteinExistence type="inferred from homology"/>
<dbReference type="GO" id="GO:0004674">
    <property type="term" value="F:protein serine/threonine kinase activity"/>
    <property type="evidence" value="ECO:0000318"/>
    <property type="project" value="GO_Central"/>
</dbReference>
<keyword evidence="6 9" id="KW-0067">ATP-binding</keyword>
<dbReference type="AlphaFoldDB" id="A2FZT3"/>
<reference evidence="12" key="2">
    <citation type="journal article" date="2007" name="Science">
        <title>Draft genome sequence of the sexually transmitted pathogen Trichomonas vaginalis.</title>
        <authorList>
            <person name="Carlton J.M."/>
            <person name="Hirt R.P."/>
            <person name="Silva J.C."/>
            <person name="Delcher A.L."/>
            <person name="Schatz M."/>
            <person name="Zhao Q."/>
            <person name="Wortman J.R."/>
            <person name="Bidwell S.L."/>
            <person name="Alsmark U.C.M."/>
            <person name="Besteiro S."/>
            <person name="Sicheritz-Ponten T."/>
            <person name="Noel C.J."/>
            <person name="Dacks J.B."/>
            <person name="Foster P.G."/>
            <person name="Simillion C."/>
            <person name="Van de Peer Y."/>
            <person name="Miranda-Saavedra D."/>
            <person name="Barton G.J."/>
            <person name="Westrop G.D."/>
            <person name="Mueller S."/>
            <person name="Dessi D."/>
            <person name="Fiori P.L."/>
            <person name="Ren Q."/>
            <person name="Paulsen I."/>
            <person name="Zhang H."/>
            <person name="Bastida-Corcuera F.D."/>
            <person name="Simoes-Barbosa A."/>
            <person name="Brown M.T."/>
            <person name="Hayes R.D."/>
            <person name="Mukherjee M."/>
            <person name="Okumura C.Y."/>
            <person name="Schneider R."/>
            <person name="Smith A.J."/>
            <person name="Vanacova S."/>
            <person name="Villalvazo M."/>
            <person name="Haas B.J."/>
            <person name="Pertea M."/>
            <person name="Feldblyum T.V."/>
            <person name="Utterback T.R."/>
            <person name="Shu C.L."/>
            <person name="Osoegawa K."/>
            <person name="de Jong P.J."/>
            <person name="Hrdy I."/>
            <person name="Horvathova L."/>
            <person name="Zubacova Z."/>
            <person name="Dolezal P."/>
            <person name="Malik S.B."/>
            <person name="Logsdon J.M. Jr."/>
            <person name="Henze K."/>
            <person name="Gupta A."/>
            <person name="Wang C.C."/>
            <person name="Dunne R.L."/>
            <person name="Upcroft J.A."/>
            <person name="Upcroft P."/>
            <person name="White O."/>
            <person name="Salzberg S.L."/>
            <person name="Tang P."/>
            <person name="Chiu C.-H."/>
            <person name="Lee Y.-S."/>
            <person name="Embley T.M."/>
            <person name="Coombs G.H."/>
            <person name="Mottram J.C."/>
            <person name="Tachezy J."/>
            <person name="Fraser-Liggett C.M."/>
            <person name="Johnson P.J."/>
        </authorList>
    </citation>
    <scope>NUCLEOTIDE SEQUENCE [LARGE SCALE GENOMIC DNA]</scope>
    <source>
        <strain evidence="12">G3</strain>
    </source>
</reference>
<dbReference type="Gene3D" id="1.10.510.10">
    <property type="entry name" value="Transferase(Phosphotransferase) domain 1"/>
    <property type="match status" value="1"/>
</dbReference>
<keyword evidence="2 10" id="KW-0723">Serine/threonine-protein kinase</keyword>
<dbReference type="OrthoDB" id="10254671at2759"/>
<dbReference type="SMART" id="SM00220">
    <property type="entry name" value="S_TKc"/>
    <property type="match status" value="1"/>
</dbReference>
<dbReference type="InterPro" id="IPR017441">
    <property type="entry name" value="Protein_kinase_ATP_BS"/>
</dbReference>
<dbReference type="GO" id="GO:0051726">
    <property type="term" value="P:regulation of cell cycle"/>
    <property type="evidence" value="ECO:0000318"/>
    <property type="project" value="GO_Central"/>
</dbReference>
<dbReference type="Gene3D" id="3.30.200.20">
    <property type="entry name" value="Phosphorylase Kinase, domain 1"/>
    <property type="match status" value="1"/>
</dbReference>
<sequence length="343" mass="40058">MTRGRAVQRENPQYNIETVSLVYANVNQEKGPSWYDVENYELPRDSQDPYYLLDWVGTGKYSDVYTAKYGDQIVAIKVLKPVRSQKYNREAKILINLRGGPNIIQLISVVQNPKNFQYSFVFEYINDIGFDTLMKTATDLEARFYLYQLMRALQYCHSQGIMHRDVKPLNILYDNKQRKLRLIDWGLADFYHPYQRYNIHVASRNFKPIELLLDYQCYDYSVDIWSFGATMAALIFKKTPFFKGNNDLEMIKEIASVLGGEKLEKYMQKYGIPQPDGFPKSCLKKKAKPLESCLRKNAKKDLVSPEALDLLDKCLRYDHQERITAADALKHPYFDPVRDMVAN</sequence>
<dbReference type="eggNOG" id="KOG0668">
    <property type="taxonomic scope" value="Eukaryota"/>
</dbReference>
<evidence type="ECO:0000256" key="1">
    <source>
        <dbReference type="ARBA" id="ARBA00012513"/>
    </source>
</evidence>
<evidence type="ECO:0000256" key="8">
    <source>
        <dbReference type="ARBA" id="ARBA00048679"/>
    </source>
</evidence>
<dbReference type="PROSITE" id="PS00107">
    <property type="entry name" value="PROTEIN_KINASE_ATP"/>
    <property type="match status" value="1"/>
</dbReference>
<accession>A2FZT3</accession>
<dbReference type="SMR" id="A2FZT3"/>
<dbReference type="CDD" id="cd14132">
    <property type="entry name" value="STKc_CK2_alpha"/>
    <property type="match status" value="1"/>
</dbReference>
<comment type="similarity">
    <text evidence="10">Belongs to the protein kinase superfamily.</text>
</comment>
<dbReference type="Pfam" id="PF00069">
    <property type="entry name" value="Pkinase"/>
    <property type="match status" value="1"/>
</dbReference>
<name>A2FZT3_TRIV3</name>
<dbReference type="PROSITE" id="PS50011">
    <property type="entry name" value="PROTEIN_KINASE_DOM"/>
    <property type="match status" value="1"/>
</dbReference>
<dbReference type="GO" id="GO:0005829">
    <property type="term" value="C:cytosol"/>
    <property type="evidence" value="ECO:0000318"/>
    <property type="project" value="GO_Central"/>
</dbReference>
<keyword evidence="3" id="KW-0808">Transferase</keyword>
<dbReference type="Proteomes" id="UP000001542">
    <property type="component" value="Unassembled WGS sequence"/>
</dbReference>
<dbReference type="GO" id="GO:0005524">
    <property type="term" value="F:ATP binding"/>
    <property type="evidence" value="ECO:0007669"/>
    <property type="project" value="UniProtKB-UniRule"/>
</dbReference>
<dbReference type="FunFam" id="3.30.200.20:FF:000088">
    <property type="entry name" value="Casein kinase II subunit alpha"/>
    <property type="match status" value="1"/>
</dbReference>
<keyword evidence="4 9" id="KW-0547">Nucleotide-binding</keyword>
<dbReference type="InParanoid" id="A2FZT3"/>
<dbReference type="PANTHER" id="PTHR24054:SF0">
    <property type="entry name" value="CASEIN KINASE II SUBUNIT ALPHA"/>
    <property type="match status" value="1"/>
</dbReference>
<evidence type="ECO:0000256" key="4">
    <source>
        <dbReference type="ARBA" id="ARBA00022741"/>
    </source>
</evidence>
<evidence type="ECO:0000256" key="2">
    <source>
        <dbReference type="ARBA" id="ARBA00022527"/>
    </source>
</evidence>
<dbReference type="GO" id="GO:0006974">
    <property type="term" value="P:DNA damage response"/>
    <property type="evidence" value="ECO:0000318"/>
    <property type="project" value="GO_Central"/>
</dbReference>
<dbReference type="EC" id="2.7.11.1" evidence="1"/>
<dbReference type="FunCoup" id="A2FZT3">
    <property type="interactions" value="693"/>
</dbReference>
<dbReference type="InterPro" id="IPR045216">
    <property type="entry name" value="CK2_alpha"/>
</dbReference>
<comment type="catalytic activity">
    <reaction evidence="7">
        <text>L-threonyl-[protein] + ATP = O-phospho-L-threonyl-[protein] + ADP + H(+)</text>
        <dbReference type="Rhea" id="RHEA:46608"/>
        <dbReference type="Rhea" id="RHEA-COMP:11060"/>
        <dbReference type="Rhea" id="RHEA-COMP:11605"/>
        <dbReference type="ChEBI" id="CHEBI:15378"/>
        <dbReference type="ChEBI" id="CHEBI:30013"/>
        <dbReference type="ChEBI" id="CHEBI:30616"/>
        <dbReference type="ChEBI" id="CHEBI:61977"/>
        <dbReference type="ChEBI" id="CHEBI:456216"/>
        <dbReference type="EC" id="2.7.11.1"/>
    </reaction>
</comment>
<dbReference type="PANTHER" id="PTHR24054">
    <property type="entry name" value="CASEIN KINASE II SUBUNIT ALPHA"/>
    <property type="match status" value="1"/>
</dbReference>
<keyword evidence="13" id="KW-1185">Reference proteome</keyword>
<dbReference type="GO" id="GO:0005956">
    <property type="term" value="C:protein kinase CK2 complex"/>
    <property type="evidence" value="ECO:0000318"/>
    <property type="project" value="GO_Central"/>
</dbReference>
<dbReference type="SUPFAM" id="SSF56112">
    <property type="entry name" value="Protein kinase-like (PK-like)"/>
    <property type="match status" value="1"/>
</dbReference>
<protein>
    <recommendedName>
        <fullName evidence="1">non-specific serine/threonine protein kinase</fullName>
        <ecNumber evidence="1">2.7.11.1</ecNumber>
    </recommendedName>
</protein>
<dbReference type="OMA" id="FEGFKMS"/>
<dbReference type="KEGG" id="tva:4747268"/>
<evidence type="ECO:0000256" key="5">
    <source>
        <dbReference type="ARBA" id="ARBA00022777"/>
    </source>
</evidence>
<evidence type="ECO:0000313" key="13">
    <source>
        <dbReference type="Proteomes" id="UP000001542"/>
    </source>
</evidence>
<keyword evidence="5 12" id="KW-0418">Kinase</keyword>
<dbReference type="FunFam" id="1.10.510.10:FF:000059">
    <property type="entry name" value="Casein kinase II subunit alpha"/>
    <property type="match status" value="1"/>
</dbReference>
<evidence type="ECO:0000313" key="12">
    <source>
        <dbReference type="EMBL" id="EAX89597.1"/>
    </source>
</evidence>
<gene>
    <name evidence="12" type="ORF">TVAG_485710</name>
</gene>
<dbReference type="RefSeq" id="XP_001302527.1">
    <property type="nucleotide sequence ID" value="XM_001302526.1"/>
</dbReference>
<evidence type="ECO:0000256" key="6">
    <source>
        <dbReference type="ARBA" id="ARBA00022840"/>
    </source>
</evidence>
<evidence type="ECO:0000259" key="11">
    <source>
        <dbReference type="PROSITE" id="PS50011"/>
    </source>
</evidence>
<feature type="binding site" evidence="9">
    <location>
        <position position="77"/>
    </location>
    <ligand>
        <name>ATP</name>
        <dbReference type="ChEBI" id="CHEBI:30616"/>
    </ligand>
</feature>